<dbReference type="SUPFAM" id="SSF48452">
    <property type="entry name" value="TPR-like"/>
    <property type="match status" value="2"/>
</dbReference>
<dbReference type="EMBL" id="MPUH01000377">
    <property type="protein sequence ID" value="OMJ81527.1"/>
    <property type="molecule type" value="Genomic_DNA"/>
</dbReference>
<dbReference type="Pfam" id="PF13181">
    <property type="entry name" value="TPR_8"/>
    <property type="match status" value="1"/>
</dbReference>
<dbReference type="Proteomes" id="UP000187209">
    <property type="component" value="Unassembled WGS sequence"/>
</dbReference>
<sequence>MQSGYSSLQEQAKKFHESCQLEEALPLYRKLYSSAISSNSLTSELLDDYADLCSSLGDFDLSIQLYTQSIQLFPLVNPSKYFSYAQLVCGQESVEMYLKGIAISGETERSQVAAAYSALVEIYMTDLCDHPQAENNCEEYIRKAIETYELCMDAYLALSNLRLIRARIPEAKEALQKLKIVIENCGTENLPSCDFLSQACKNAIECEDFEILEFFTEVGLSIDESNIDLCYLRGFALAKLGHKDEALDTLNQLLSKDISLELKEAAEEIISTLD</sequence>
<dbReference type="Gene3D" id="1.25.40.10">
    <property type="entry name" value="Tetratricopeptide repeat domain"/>
    <property type="match status" value="1"/>
</dbReference>
<dbReference type="InterPro" id="IPR019734">
    <property type="entry name" value="TPR_rpt"/>
</dbReference>
<keyword evidence="2" id="KW-1185">Reference proteome</keyword>
<protein>
    <recommendedName>
        <fullName evidence="3">Tetratricopeptide repeat protein</fullName>
    </recommendedName>
</protein>
<accession>A0A1R2BY27</accession>
<gene>
    <name evidence="1" type="ORF">SteCoe_17994</name>
</gene>
<proteinExistence type="predicted"/>
<name>A0A1R2BY27_9CILI</name>
<organism evidence="1 2">
    <name type="scientific">Stentor coeruleus</name>
    <dbReference type="NCBI Taxonomy" id="5963"/>
    <lineage>
        <taxon>Eukaryota</taxon>
        <taxon>Sar</taxon>
        <taxon>Alveolata</taxon>
        <taxon>Ciliophora</taxon>
        <taxon>Postciliodesmatophora</taxon>
        <taxon>Heterotrichea</taxon>
        <taxon>Heterotrichida</taxon>
        <taxon>Stentoridae</taxon>
        <taxon>Stentor</taxon>
    </lineage>
</organism>
<evidence type="ECO:0008006" key="3">
    <source>
        <dbReference type="Google" id="ProtNLM"/>
    </source>
</evidence>
<evidence type="ECO:0000313" key="1">
    <source>
        <dbReference type="EMBL" id="OMJ81527.1"/>
    </source>
</evidence>
<dbReference type="InterPro" id="IPR011990">
    <property type="entry name" value="TPR-like_helical_dom_sf"/>
</dbReference>
<evidence type="ECO:0000313" key="2">
    <source>
        <dbReference type="Proteomes" id="UP000187209"/>
    </source>
</evidence>
<dbReference type="AlphaFoldDB" id="A0A1R2BY27"/>
<reference evidence="1 2" key="1">
    <citation type="submission" date="2016-11" db="EMBL/GenBank/DDBJ databases">
        <title>The macronuclear genome of Stentor coeruleus: a giant cell with tiny introns.</title>
        <authorList>
            <person name="Slabodnick M."/>
            <person name="Ruby J.G."/>
            <person name="Reiff S.B."/>
            <person name="Swart E.C."/>
            <person name="Gosai S."/>
            <person name="Prabakaran S."/>
            <person name="Witkowska E."/>
            <person name="Larue G.E."/>
            <person name="Fisher S."/>
            <person name="Freeman R.M."/>
            <person name="Gunawardena J."/>
            <person name="Chu W."/>
            <person name="Stover N.A."/>
            <person name="Gregory B.D."/>
            <person name="Nowacki M."/>
            <person name="Derisi J."/>
            <person name="Roy S.W."/>
            <person name="Marshall W.F."/>
            <person name="Sood P."/>
        </authorList>
    </citation>
    <scope>NUCLEOTIDE SEQUENCE [LARGE SCALE GENOMIC DNA]</scope>
    <source>
        <strain evidence="1">WM001</strain>
    </source>
</reference>
<dbReference type="OrthoDB" id="1914839at2759"/>
<comment type="caution">
    <text evidence="1">The sequence shown here is derived from an EMBL/GenBank/DDBJ whole genome shotgun (WGS) entry which is preliminary data.</text>
</comment>